<protein>
    <submittedName>
        <fullName evidence="6">DNA-binding transcriptional regulator, LysR family</fullName>
    </submittedName>
</protein>
<dbReference type="PROSITE" id="PS50931">
    <property type="entry name" value="HTH_LYSR"/>
    <property type="match status" value="1"/>
</dbReference>
<dbReference type="InterPro" id="IPR000847">
    <property type="entry name" value="LysR_HTH_N"/>
</dbReference>
<organism evidence="6 7">
    <name type="scientific">Pseudomonas abietaniphila</name>
    <dbReference type="NCBI Taxonomy" id="89065"/>
    <lineage>
        <taxon>Bacteria</taxon>
        <taxon>Pseudomonadati</taxon>
        <taxon>Pseudomonadota</taxon>
        <taxon>Gammaproteobacteria</taxon>
        <taxon>Pseudomonadales</taxon>
        <taxon>Pseudomonadaceae</taxon>
        <taxon>Pseudomonas</taxon>
    </lineage>
</organism>
<name>A0A1G8JRD2_9PSED</name>
<dbReference type="CDD" id="cd08442">
    <property type="entry name" value="PBP2_YofA_SoxR_like"/>
    <property type="match status" value="1"/>
</dbReference>
<dbReference type="GO" id="GO:0000976">
    <property type="term" value="F:transcription cis-regulatory region binding"/>
    <property type="evidence" value="ECO:0007669"/>
    <property type="project" value="TreeGrafter"/>
</dbReference>
<dbReference type="Gene3D" id="3.40.190.290">
    <property type="match status" value="1"/>
</dbReference>
<dbReference type="PANTHER" id="PTHR30126">
    <property type="entry name" value="HTH-TYPE TRANSCRIPTIONAL REGULATOR"/>
    <property type="match status" value="1"/>
</dbReference>
<keyword evidence="2" id="KW-0805">Transcription regulation</keyword>
<dbReference type="Pfam" id="PF00126">
    <property type="entry name" value="HTH_1"/>
    <property type="match status" value="1"/>
</dbReference>
<dbReference type="PANTHER" id="PTHR30126:SF40">
    <property type="entry name" value="HTH-TYPE TRANSCRIPTIONAL REGULATOR GLTR"/>
    <property type="match status" value="1"/>
</dbReference>
<evidence type="ECO:0000256" key="2">
    <source>
        <dbReference type="ARBA" id="ARBA00023015"/>
    </source>
</evidence>
<dbReference type="STRING" id="89065.SAMN05216605_112134"/>
<evidence type="ECO:0000256" key="3">
    <source>
        <dbReference type="ARBA" id="ARBA00023125"/>
    </source>
</evidence>
<dbReference type="InterPro" id="IPR005119">
    <property type="entry name" value="LysR_subst-bd"/>
</dbReference>
<dbReference type="PRINTS" id="PR00039">
    <property type="entry name" value="HTHLYSR"/>
</dbReference>
<evidence type="ECO:0000313" key="7">
    <source>
        <dbReference type="Proteomes" id="UP000182894"/>
    </source>
</evidence>
<dbReference type="Gene3D" id="1.10.10.10">
    <property type="entry name" value="Winged helix-like DNA-binding domain superfamily/Winged helix DNA-binding domain"/>
    <property type="match status" value="1"/>
</dbReference>
<keyword evidence="7" id="KW-1185">Reference proteome</keyword>
<accession>A0A1G8JRD2</accession>
<dbReference type="Pfam" id="PF03466">
    <property type="entry name" value="LysR_substrate"/>
    <property type="match status" value="1"/>
</dbReference>
<reference evidence="7" key="1">
    <citation type="submission" date="2016-10" db="EMBL/GenBank/DDBJ databases">
        <authorList>
            <person name="Varghese N."/>
            <person name="Submissions S."/>
        </authorList>
    </citation>
    <scope>NUCLEOTIDE SEQUENCE [LARGE SCALE GENOMIC DNA]</scope>
    <source>
        <strain evidence="7">ATCC 700689</strain>
    </source>
</reference>
<evidence type="ECO:0000256" key="4">
    <source>
        <dbReference type="ARBA" id="ARBA00023163"/>
    </source>
</evidence>
<sequence>MVSFEIAGDAVDVIDLKVVEAVARHGSMNKAAVELNTVQSNVSSRIRSLEDELGVSLFQRSAKGVQITPAGRRVLPYAARLSKLLSDASAAARDDGTPAGVLEIGTLETTLALRLPLLIARFAKAWPDVRPMVRTGTTSSLIQDVVDCKLEGAFVAGPVSHPELQTETVFHEELVLVTSRAVRSLDAVRAIAHLKTVVFRVGCSYRQRLDALLASMGLLVPEPLEFGSIDAIIACVSAGVGITLLPRGVVADAWQEGRVAVHELPTAFSQVETVFVRRIDSHFSSALATFLDSVHQENGGRPQIVRQLA</sequence>
<dbReference type="InterPro" id="IPR036390">
    <property type="entry name" value="WH_DNA-bd_sf"/>
</dbReference>
<feature type="domain" description="HTH lysR-type" evidence="5">
    <location>
        <begin position="11"/>
        <end position="68"/>
    </location>
</feature>
<evidence type="ECO:0000259" key="5">
    <source>
        <dbReference type="PROSITE" id="PS50931"/>
    </source>
</evidence>
<keyword evidence="4" id="KW-0804">Transcription</keyword>
<evidence type="ECO:0000256" key="1">
    <source>
        <dbReference type="ARBA" id="ARBA00009437"/>
    </source>
</evidence>
<dbReference type="GO" id="GO:0003700">
    <property type="term" value="F:DNA-binding transcription factor activity"/>
    <property type="evidence" value="ECO:0007669"/>
    <property type="project" value="InterPro"/>
</dbReference>
<dbReference type="SUPFAM" id="SSF46785">
    <property type="entry name" value="Winged helix' DNA-binding domain"/>
    <property type="match status" value="1"/>
</dbReference>
<keyword evidence="3 6" id="KW-0238">DNA-binding</keyword>
<evidence type="ECO:0000313" key="6">
    <source>
        <dbReference type="EMBL" id="SDI33653.1"/>
    </source>
</evidence>
<dbReference type="Proteomes" id="UP000182894">
    <property type="component" value="Unassembled WGS sequence"/>
</dbReference>
<dbReference type="AlphaFoldDB" id="A0A1G8JRD2"/>
<gene>
    <name evidence="6" type="ORF">SAMN05216605_112134</name>
</gene>
<dbReference type="SUPFAM" id="SSF53850">
    <property type="entry name" value="Periplasmic binding protein-like II"/>
    <property type="match status" value="1"/>
</dbReference>
<proteinExistence type="inferred from homology"/>
<dbReference type="EMBL" id="FNCO01000012">
    <property type="protein sequence ID" value="SDI33653.1"/>
    <property type="molecule type" value="Genomic_DNA"/>
</dbReference>
<comment type="similarity">
    <text evidence="1">Belongs to the LysR transcriptional regulatory family.</text>
</comment>
<dbReference type="FunFam" id="1.10.10.10:FF:000001">
    <property type="entry name" value="LysR family transcriptional regulator"/>
    <property type="match status" value="1"/>
</dbReference>
<dbReference type="InterPro" id="IPR036388">
    <property type="entry name" value="WH-like_DNA-bd_sf"/>
</dbReference>